<sequence>MNLINYCGVYFSFYKQDASIFIEFCMITANPTLHINKIFAHYL</sequence>
<reference evidence="1 2" key="1">
    <citation type="submission" date="2008-01" db="EMBL/GenBank/DDBJ databases">
        <title>Yersinia pestis Strain IP275 project at JCVI/TIGR.</title>
        <authorList>
            <person name="Ravel J."/>
            <person name="Eppinger M."/>
            <person name="Fricke W.F."/>
            <person name="Rosovitz M."/>
            <person name="Lindler L.E."/>
            <person name="Bearden S."/>
            <person name="Shriefer M."/>
        </authorList>
    </citation>
    <scope>NUCLEOTIDE SEQUENCE [LARGE SCALE GENOMIC DNA]</scope>
    <source>
        <strain evidence="1 2">IP275</strain>
    </source>
</reference>
<proteinExistence type="predicted"/>
<organism evidence="1 2">
    <name type="scientific">Yersinia pestis biovar Orientalis str. IP275</name>
    <dbReference type="NCBI Taxonomy" id="373665"/>
    <lineage>
        <taxon>Bacteria</taxon>
        <taxon>Pseudomonadati</taxon>
        <taxon>Pseudomonadota</taxon>
        <taxon>Gammaproteobacteria</taxon>
        <taxon>Enterobacterales</taxon>
        <taxon>Yersiniaceae</taxon>
        <taxon>Yersinia</taxon>
    </lineage>
</organism>
<name>A0AAV3B1X3_YERPE</name>
<reference evidence="1 2" key="2">
    <citation type="submission" date="2010-03" db="EMBL/GenBank/DDBJ databases">
        <authorList>
            <person name="Payne S.H."/>
            <person name="Sutton G.G."/>
        </authorList>
    </citation>
    <scope>NUCLEOTIDE SEQUENCE [LARGE SCALE GENOMIC DNA]</scope>
    <source>
        <strain evidence="1 2">IP275</strain>
    </source>
</reference>
<dbReference type="Proteomes" id="UP000004430">
    <property type="component" value="Unassembled WGS sequence"/>
</dbReference>
<evidence type="ECO:0000313" key="2">
    <source>
        <dbReference type="Proteomes" id="UP000004430"/>
    </source>
</evidence>
<comment type="caution">
    <text evidence="1">The sequence shown here is derived from an EMBL/GenBank/DDBJ whole genome shotgun (WGS) entry which is preliminary data.</text>
</comment>
<dbReference type="AlphaFoldDB" id="A0AAV3B1X3"/>
<gene>
    <name evidence="1" type="ORF">YPIP275_1320</name>
</gene>
<protein>
    <submittedName>
        <fullName evidence="1">Uncharacterized protein</fullName>
    </submittedName>
</protein>
<evidence type="ECO:0000313" key="1">
    <source>
        <dbReference type="EMBL" id="EDR31382.1"/>
    </source>
</evidence>
<dbReference type="EMBL" id="AAOS02000022">
    <property type="protein sequence ID" value="EDR31382.1"/>
    <property type="molecule type" value="Genomic_DNA"/>
</dbReference>
<accession>A0AAV3B1X3</accession>